<evidence type="ECO:0000256" key="2">
    <source>
        <dbReference type="ARBA" id="ARBA00022679"/>
    </source>
</evidence>
<accession>U7QG41</accession>
<comment type="similarity">
    <text evidence="1">Belongs to the gamma-glutamyltransferase family.</text>
</comment>
<dbReference type="InterPro" id="IPR029055">
    <property type="entry name" value="Ntn_hydrolases_N"/>
</dbReference>
<keyword evidence="4" id="KW-0865">Zymogen</keyword>
<keyword evidence="2" id="KW-0808">Transferase</keyword>
<dbReference type="InterPro" id="IPR051792">
    <property type="entry name" value="GGT_bact"/>
</dbReference>
<dbReference type="SUPFAM" id="SSF56235">
    <property type="entry name" value="N-terminal nucleophile aminohydrolases (Ntn hydrolases)"/>
    <property type="match status" value="1"/>
</dbReference>
<dbReference type="Proteomes" id="UP000017127">
    <property type="component" value="Unassembled WGS sequence"/>
</dbReference>
<dbReference type="PANTHER" id="PTHR43199">
    <property type="entry name" value="GLUTATHIONE HYDROLASE"/>
    <property type="match status" value="1"/>
</dbReference>
<comment type="caution">
    <text evidence="5">The sequence shown here is derived from an EMBL/GenBank/DDBJ whole genome shotgun (WGS) entry which is preliminary data.</text>
</comment>
<dbReference type="InterPro" id="IPR043137">
    <property type="entry name" value="GGT_ssub_C"/>
</dbReference>
<keyword evidence="6" id="KW-1185">Reference proteome</keyword>
<sequence length="507" mass="54029">MTKTTPVAISADSPLTTKAGVQIAQLGGNAIDIAVGAALAATLSEILMCSLGGSAFLMIHKPGQPPELIDGADAMPSGHLKLDPNSAGWQEVDLPYGDGITVRAGLASIAVPGMLAALETAWQRGGSLPWLEIVAPALELARNGFNLSPTTARWLSLAGKPLFYPQQASRDCFFPNGCQAVANEPFNIPDMAETLELIAQEGAKAFYQGDIAAAFVQEMAEHGGFVTRSDLANYRAIVRQPLQLTSMGFELALNPPPAVGGAAVGSLMKLLELTTQSDFTPAQRTLQQVKAIIALWELRTQENPEVFLAEETLRRYLPAIQSPNTMHLSVATGSGEMVSVTMSNGYGSGITIPGTGITCNNSLGEPELNPQGFLGAAVGERMISNMAPSLAWHPDGRCLAFGTPGASRITTAMAQMWTRYAREGVSLEEAVKAPRLHVEPKENKWRVLYEPGIDTTLLETEGKNLELYPFEQLDMFFGAIKIAGINAEGTLEAVADNRREGSVEIIP</sequence>
<dbReference type="GO" id="GO:0016787">
    <property type="term" value="F:hydrolase activity"/>
    <property type="evidence" value="ECO:0007669"/>
    <property type="project" value="UniProtKB-KW"/>
</dbReference>
<dbReference type="PATRIC" id="fig|1348334.3.peg.2993"/>
<protein>
    <submittedName>
        <fullName evidence="5">Gamma-glutamyltranspeptidase family protein</fullName>
    </submittedName>
</protein>
<dbReference type="PANTHER" id="PTHR43199:SF1">
    <property type="entry name" value="GLUTATHIONE HYDROLASE PROENZYME"/>
    <property type="match status" value="1"/>
</dbReference>
<dbReference type="GO" id="GO:0016740">
    <property type="term" value="F:transferase activity"/>
    <property type="evidence" value="ECO:0007669"/>
    <property type="project" value="UniProtKB-KW"/>
</dbReference>
<reference evidence="5 6" key="1">
    <citation type="journal article" date="2013" name="Front. Microbiol.">
        <title>Comparative genomic analyses of the cyanobacterium, Lyngbya aestuarii BL J, a powerful hydrogen producer.</title>
        <authorList>
            <person name="Kothari A."/>
            <person name="Vaughn M."/>
            <person name="Garcia-Pichel F."/>
        </authorList>
    </citation>
    <scope>NUCLEOTIDE SEQUENCE [LARGE SCALE GENOMIC DNA]</scope>
    <source>
        <strain evidence="5 6">BL J</strain>
    </source>
</reference>
<dbReference type="PRINTS" id="PR01210">
    <property type="entry name" value="GGTRANSPTASE"/>
</dbReference>
<evidence type="ECO:0000256" key="1">
    <source>
        <dbReference type="ARBA" id="ARBA00009381"/>
    </source>
</evidence>
<dbReference type="Gene3D" id="3.60.20.40">
    <property type="match status" value="1"/>
</dbReference>
<dbReference type="MEROPS" id="T03.013"/>
<evidence type="ECO:0000313" key="5">
    <source>
        <dbReference type="EMBL" id="ERT06914.1"/>
    </source>
</evidence>
<dbReference type="EMBL" id="AUZM01000028">
    <property type="protein sequence ID" value="ERT06914.1"/>
    <property type="molecule type" value="Genomic_DNA"/>
</dbReference>
<keyword evidence="3" id="KW-0378">Hydrolase</keyword>
<evidence type="ECO:0000313" key="6">
    <source>
        <dbReference type="Proteomes" id="UP000017127"/>
    </source>
</evidence>
<proteinExistence type="inferred from homology"/>
<gene>
    <name evidence="5" type="ORF">M595_3092</name>
</gene>
<organism evidence="5 6">
    <name type="scientific">Lyngbya aestuarii BL J</name>
    <dbReference type="NCBI Taxonomy" id="1348334"/>
    <lineage>
        <taxon>Bacteria</taxon>
        <taxon>Bacillati</taxon>
        <taxon>Cyanobacteriota</taxon>
        <taxon>Cyanophyceae</taxon>
        <taxon>Oscillatoriophycideae</taxon>
        <taxon>Oscillatoriales</taxon>
        <taxon>Microcoleaceae</taxon>
        <taxon>Lyngbya</taxon>
    </lineage>
</organism>
<name>U7QG41_9CYAN</name>
<evidence type="ECO:0000256" key="3">
    <source>
        <dbReference type="ARBA" id="ARBA00022801"/>
    </source>
</evidence>
<evidence type="ECO:0000256" key="4">
    <source>
        <dbReference type="ARBA" id="ARBA00023145"/>
    </source>
</evidence>
<dbReference type="AlphaFoldDB" id="U7QG41"/>
<dbReference type="RefSeq" id="WP_023066814.1">
    <property type="nucleotide sequence ID" value="NZ_AUZM01000028.1"/>
</dbReference>
<dbReference type="OrthoDB" id="9781342at2"/>
<dbReference type="Pfam" id="PF01019">
    <property type="entry name" value="G_glu_transpept"/>
    <property type="match status" value="2"/>
</dbReference>